<dbReference type="CDD" id="cd21631">
    <property type="entry name" value="RHH_CopG_NikR-like"/>
    <property type="match status" value="1"/>
</dbReference>
<sequence length="69" mass="7626">MSVRLNLTLSDDLNNAIDQAAQESQQSKSEILRKALQLYLAARDGTKQGRKIGLVNPDTRQLETEIIGS</sequence>
<proteinExistence type="predicted"/>
<accession>A0A0K2ZF72</accession>
<dbReference type="GO" id="GO:0006355">
    <property type="term" value="P:regulation of DNA-templated transcription"/>
    <property type="evidence" value="ECO:0007669"/>
    <property type="project" value="InterPro"/>
</dbReference>
<dbReference type="SUPFAM" id="SSF47598">
    <property type="entry name" value="Ribbon-helix-helix"/>
    <property type="match status" value="1"/>
</dbReference>
<evidence type="ECO:0000313" key="2">
    <source>
        <dbReference type="EMBL" id="CTP82215.1"/>
    </source>
</evidence>
<dbReference type="InterPro" id="IPR010985">
    <property type="entry name" value="Ribbon_hlx_hlx"/>
</dbReference>
<keyword evidence="3" id="KW-1185">Reference proteome</keyword>
<dbReference type="Pfam" id="PF01402">
    <property type="entry name" value="RHH_1"/>
    <property type="match status" value="1"/>
</dbReference>
<gene>
    <name evidence="2" type="ORF">XTALMG727_0049</name>
</gene>
<evidence type="ECO:0000259" key="1">
    <source>
        <dbReference type="Pfam" id="PF01402"/>
    </source>
</evidence>
<dbReference type="RefSeq" id="WP_053833755.1">
    <property type="nucleotide sequence ID" value="NZ_CXOI01000003.1"/>
</dbReference>
<dbReference type="AlphaFoldDB" id="A0A0K2ZF72"/>
<dbReference type="InterPro" id="IPR002145">
    <property type="entry name" value="CopG"/>
</dbReference>
<organism evidence="2 3">
    <name type="scientific">Xanthomonas graminis pv. arrhenatheri LMG 727</name>
    <dbReference type="NCBI Taxonomy" id="1195923"/>
    <lineage>
        <taxon>Bacteria</taxon>
        <taxon>Pseudomonadati</taxon>
        <taxon>Pseudomonadota</taxon>
        <taxon>Gammaproteobacteria</taxon>
        <taxon>Lysobacterales</taxon>
        <taxon>Lysobacteraceae</taxon>
        <taxon>Xanthomonas</taxon>
        <taxon>Xanthomonas translucens group</taxon>
        <taxon>Xanthomonas graminis</taxon>
    </lineage>
</organism>
<dbReference type="EMBL" id="CXOI01000003">
    <property type="protein sequence ID" value="CTP82215.1"/>
    <property type="molecule type" value="Genomic_DNA"/>
</dbReference>
<dbReference type="Proteomes" id="UP000046187">
    <property type="component" value="Unassembled WGS sequence"/>
</dbReference>
<protein>
    <recommendedName>
        <fullName evidence="1">Ribbon-helix-helix protein CopG domain-containing protein</fullName>
    </recommendedName>
</protein>
<dbReference type="InterPro" id="IPR013321">
    <property type="entry name" value="Arc_rbn_hlx_hlx"/>
</dbReference>
<reference evidence="3" key="1">
    <citation type="submission" date="2015-07" db="EMBL/GenBank/DDBJ databases">
        <authorList>
            <person name="Wibberg D."/>
        </authorList>
    </citation>
    <scope>NUCLEOTIDE SEQUENCE [LARGE SCALE GENOMIC DNA]</scope>
</reference>
<name>A0A0K2ZF72_9XANT</name>
<evidence type="ECO:0000313" key="3">
    <source>
        <dbReference type="Proteomes" id="UP000046187"/>
    </source>
</evidence>
<feature type="domain" description="Ribbon-helix-helix protein CopG" evidence="1">
    <location>
        <begin position="3"/>
        <end position="41"/>
    </location>
</feature>
<dbReference type="Gene3D" id="1.10.1220.10">
    <property type="entry name" value="Met repressor-like"/>
    <property type="match status" value="1"/>
</dbReference>